<dbReference type="InterPro" id="IPR005467">
    <property type="entry name" value="His_kinase_dom"/>
</dbReference>
<dbReference type="SMART" id="SM00062">
    <property type="entry name" value="PBPb"/>
    <property type="match status" value="1"/>
</dbReference>
<dbReference type="Pfam" id="PF00497">
    <property type="entry name" value="SBP_bac_3"/>
    <property type="match status" value="1"/>
</dbReference>
<dbReference type="Gene3D" id="3.40.190.10">
    <property type="entry name" value="Periplasmic binding protein-like II"/>
    <property type="match status" value="2"/>
</dbReference>
<organism evidence="8 9">
    <name type="scientific">Sedimentisphaera cyanobacteriorum</name>
    <dbReference type="NCBI Taxonomy" id="1940790"/>
    <lineage>
        <taxon>Bacteria</taxon>
        <taxon>Pseudomonadati</taxon>
        <taxon>Planctomycetota</taxon>
        <taxon>Phycisphaerae</taxon>
        <taxon>Sedimentisphaerales</taxon>
        <taxon>Sedimentisphaeraceae</taxon>
        <taxon>Sedimentisphaera</taxon>
    </lineage>
</organism>
<feature type="domain" description="PAC" evidence="7">
    <location>
        <begin position="706"/>
        <end position="758"/>
    </location>
</feature>
<keyword evidence="4" id="KW-0812">Transmembrane</keyword>
<dbReference type="Gene3D" id="3.30.450.20">
    <property type="entry name" value="PAS domain"/>
    <property type="match status" value="2"/>
</dbReference>
<evidence type="ECO:0000313" key="9">
    <source>
        <dbReference type="Proteomes" id="UP000188273"/>
    </source>
</evidence>
<proteinExistence type="predicted"/>
<dbReference type="PROSITE" id="PS50112">
    <property type="entry name" value="PAS"/>
    <property type="match status" value="2"/>
</dbReference>
<feature type="transmembrane region" description="Helical" evidence="4">
    <location>
        <begin position="279"/>
        <end position="298"/>
    </location>
</feature>
<dbReference type="InterPro" id="IPR003594">
    <property type="entry name" value="HATPase_dom"/>
</dbReference>
<dbReference type="Pfam" id="PF13426">
    <property type="entry name" value="PAS_9"/>
    <property type="match status" value="2"/>
</dbReference>
<dbReference type="SMART" id="SM00091">
    <property type="entry name" value="PAS"/>
    <property type="match status" value="2"/>
</dbReference>
<dbReference type="PANTHER" id="PTHR43065:SF42">
    <property type="entry name" value="TWO-COMPONENT SENSOR PPRA"/>
    <property type="match status" value="1"/>
</dbReference>
<protein>
    <recommendedName>
        <fullName evidence="2">histidine kinase</fullName>
        <ecNumber evidence="2">2.7.13.3</ecNumber>
    </recommendedName>
</protein>
<dbReference type="Gene3D" id="3.30.450.40">
    <property type="match status" value="1"/>
</dbReference>
<feature type="domain" description="Histidine kinase" evidence="5">
    <location>
        <begin position="778"/>
        <end position="1002"/>
    </location>
</feature>
<accession>A0A1Q2HMG7</accession>
<dbReference type="SUPFAM" id="SSF55785">
    <property type="entry name" value="PYP-like sensor domain (PAS domain)"/>
    <property type="match status" value="2"/>
</dbReference>
<dbReference type="EMBL" id="CP019633">
    <property type="protein sequence ID" value="AQQ08560.1"/>
    <property type="molecule type" value="Genomic_DNA"/>
</dbReference>
<dbReference type="CDD" id="cd01007">
    <property type="entry name" value="PBP2_BvgS_HisK_like"/>
    <property type="match status" value="1"/>
</dbReference>
<dbReference type="SMART" id="SM00387">
    <property type="entry name" value="HATPase_c"/>
    <property type="match status" value="1"/>
</dbReference>
<dbReference type="PROSITE" id="PS50113">
    <property type="entry name" value="PAC"/>
    <property type="match status" value="1"/>
</dbReference>
<feature type="domain" description="PAS" evidence="6">
    <location>
        <begin position="316"/>
        <end position="358"/>
    </location>
</feature>
<dbReference type="InterPro" id="IPR001638">
    <property type="entry name" value="Solute-binding_3/MltF_N"/>
</dbReference>
<dbReference type="SMART" id="SM00388">
    <property type="entry name" value="HisKA"/>
    <property type="match status" value="1"/>
</dbReference>
<dbReference type="Gene3D" id="1.10.287.130">
    <property type="match status" value="1"/>
</dbReference>
<reference evidence="9" key="1">
    <citation type="submission" date="2017-02" db="EMBL/GenBank/DDBJ databases">
        <title>Comparative genomics and description of representatives of a novel lineage of planctomycetes thriving in anoxic sediments.</title>
        <authorList>
            <person name="Spring S."/>
            <person name="Bunk B."/>
            <person name="Sproer C."/>
            <person name="Klenk H.-P."/>
        </authorList>
    </citation>
    <scope>NUCLEOTIDE SEQUENCE [LARGE SCALE GENOMIC DNA]</scope>
    <source>
        <strain evidence="9">L21-RPul-D3</strain>
    </source>
</reference>
<dbReference type="PANTHER" id="PTHR43065">
    <property type="entry name" value="SENSOR HISTIDINE KINASE"/>
    <property type="match status" value="1"/>
</dbReference>
<dbReference type="InterPro" id="IPR036097">
    <property type="entry name" value="HisK_dim/P_sf"/>
</dbReference>
<dbReference type="InterPro" id="IPR000700">
    <property type="entry name" value="PAS-assoc_C"/>
</dbReference>
<dbReference type="Gene3D" id="3.30.565.10">
    <property type="entry name" value="Histidine kinase-like ATPase, C-terminal domain"/>
    <property type="match status" value="1"/>
</dbReference>
<dbReference type="NCBIfam" id="TIGR00229">
    <property type="entry name" value="sensory_box"/>
    <property type="match status" value="2"/>
</dbReference>
<dbReference type="STRING" id="1940790.L21SP3_00344"/>
<evidence type="ECO:0000259" key="6">
    <source>
        <dbReference type="PROSITE" id="PS50112"/>
    </source>
</evidence>
<dbReference type="PROSITE" id="PS50109">
    <property type="entry name" value="HIS_KIN"/>
    <property type="match status" value="1"/>
</dbReference>
<dbReference type="AlphaFoldDB" id="A0A1Q2HMG7"/>
<dbReference type="KEGG" id="pbu:L21SP3_00344"/>
<dbReference type="EC" id="2.7.13.3" evidence="2"/>
<dbReference type="SUPFAM" id="SSF53850">
    <property type="entry name" value="Periplasmic binding protein-like II"/>
    <property type="match status" value="1"/>
</dbReference>
<dbReference type="CDD" id="cd00082">
    <property type="entry name" value="HisKA"/>
    <property type="match status" value="1"/>
</dbReference>
<dbReference type="Pfam" id="PF00512">
    <property type="entry name" value="HisKA"/>
    <property type="match status" value="1"/>
</dbReference>
<keyword evidence="9" id="KW-1185">Reference proteome</keyword>
<name>A0A1Q2HMG7_9BACT</name>
<keyword evidence="8" id="KW-0808">Transferase</keyword>
<dbReference type="Proteomes" id="UP000188273">
    <property type="component" value="Chromosome"/>
</dbReference>
<evidence type="ECO:0000256" key="1">
    <source>
        <dbReference type="ARBA" id="ARBA00000085"/>
    </source>
</evidence>
<dbReference type="InterPro" id="IPR003661">
    <property type="entry name" value="HisK_dim/P_dom"/>
</dbReference>
<dbReference type="CDD" id="cd00130">
    <property type="entry name" value="PAS"/>
    <property type="match status" value="2"/>
</dbReference>
<comment type="catalytic activity">
    <reaction evidence="1">
        <text>ATP + protein L-histidine = ADP + protein N-phospho-L-histidine.</text>
        <dbReference type="EC" id="2.7.13.3"/>
    </reaction>
</comment>
<dbReference type="InterPro" id="IPR004358">
    <property type="entry name" value="Sig_transdc_His_kin-like_C"/>
</dbReference>
<evidence type="ECO:0000256" key="2">
    <source>
        <dbReference type="ARBA" id="ARBA00012438"/>
    </source>
</evidence>
<gene>
    <name evidence="8" type="primary">virA</name>
    <name evidence="8" type="ORF">L21SP3_00344</name>
</gene>
<dbReference type="PRINTS" id="PR00344">
    <property type="entry name" value="BCTRLSENSOR"/>
</dbReference>
<dbReference type="SUPFAM" id="SSF55874">
    <property type="entry name" value="ATPase domain of HSP90 chaperone/DNA topoisomerase II/histidine kinase"/>
    <property type="match status" value="1"/>
</dbReference>
<keyword evidence="4" id="KW-0472">Membrane</keyword>
<dbReference type="InterPro" id="IPR036890">
    <property type="entry name" value="HATPase_C_sf"/>
</dbReference>
<dbReference type="Pfam" id="PF02518">
    <property type="entry name" value="HATPase_c"/>
    <property type="match status" value="1"/>
</dbReference>
<keyword evidence="4" id="KW-1133">Transmembrane helix</keyword>
<evidence type="ECO:0000313" key="8">
    <source>
        <dbReference type="EMBL" id="AQQ08560.1"/>
    </source>
</evidence>
<dbReference type="GO" id="GO:0000155">
    <property type="term" value="F:phosphorelay sensor kinase activity"/>
    <property type="evidence" value="ECO:0007669"/>
    <property type="project" value="InterPro"/>
</dbReference>
<evidence type="ECO:0000256" key="4">
    <source>
        <dbReference type="SAM" id="Phobius"/>
    </source>
</evidence>
<dbReference type="SUPFAM" id="SSF55781">
    <property type="entry name" value="GAF domain-like"/>
    <property type="match status" value="1"/>
</dbReference>
<feature type="domain" description="PAS" evidence="6">
    <location>
        <begin position="635"/>
        <end position="698"/>
    </location>
</feature>
<dbReference type="InterPro" id="IPR029016">
    <property type="entry name" value="GAF-like_dom_sf"/>
</dbReference>
<evidence type="ECO:0000256" key="3">
    <source>
        <dbReference type="ARBA" id="ARBA00022553"/>
    </source>
</evidence>
<dbReference type="InterPro" id="IPR035965">
    <property type="entry name" value="PAS-like_dom_sf"/>
</dbReference>
<dbReference type="SUPFAM" id="SSF47384">
    <property type="entry name" value="Homodimeric domain of signal transducing histidine kinase"/>
    <property type="match status" value="1"/>
</dbReference>
<sequence length="1006" mass="113257">MNFKKPKYLKTCLKLLLLICAAELIGSEKGSADFLSEAEKEFIAEHPVVKVAPDKNFAPIEFVEDGEIKGFSGEYLRIISEKTGLEFKITQTDNWAETLESAIEWNSDVLSAAAYTEERKSRLLFSRPYVTFPIGIYTKLGGVYVTNLRELSGKKVAVVNDYAVEKWLRNDYPDIRIVETDSVTDSLQRLSEGKVEAVIEDFLVAKYNIAKYGIKDIKAAGATPYQYKICFGVRKDWPELRNIINKTIASLSEQEIARINKKWAESAIIHHINIKKARFWVTVSAGLGVLVTTLILLWNKKLKSRVKQSTNKLLAEKEKFKTILNSAGDAVYVHRQDGKLLLYNKQAMDELGYTEKELSELNVIDIDNNLNEPVDVQKALDNTAYGKSFVFKTENIRKDGSTFPAEVRLKSFEIDGEKVYLGISRNIEQRERQEKEQEAMVKLFRLVNCREKLSELIKELLPYLKEWANCDAAGIRLKKGEDYPYYHTAGFSDEFINSENSLCILNKKYRPVRGWRNETDLACMCGAVVSGEINRDIPNFTESGSFWTNSSSSLRDDFINTGFSENIRNRCCSEGYESIALIPLKDAGEIIGLIQFNSENKNNFDIETIRSLERIADSLACVVSRYTALSSLRESNKLFRLIYEKTLLGYQCLDTHGIIKEVNSAFLSIIGCSREEMLGKDFSEFLDANSANMFKKALSSEKSEVRELCLNLKSKKGENLFIEMDWNAEISRESSIENYHVIIRDATERKKSEERNRKLSEQLHQRQKLESLGTLAGGIAHDFNNILTAIMGHAGLAKKNCGEDSNAYKNITQILQASERAKKLVNQILTFSRSSDLQKTSVSICSIIDECLQMIKPSVPGNVRIYKFIRTSSDTISGNESQLLQIISNLITNSIHAVGEKNGQIYIIVEEALLEEPLVTINGNLSPGKYIKLTVSDNGCGMDEGTKEKLFEPFFTTKPVDKGTGMGLPVVHGIISSLGGLITIDSQAGKGTDFNIFFPPAENQQQ</sequence>
<evidence type="ECO:0000259" key="7">
    <source>
        <dbReference type="PROSITE" id="PS50113"/>
    </source>
</evidence>
<dbReference type="InterPro" id="IPR000014">
    <property type="entry name" value="PAS"/>
</dbReference>
<evidence type="ECO:0000259" key="5">
    <source>
        <dbReference type="PROSITE" id="PS50109"/>
    </source>
</evidence>
<keyword evidence="3" id="KW-0597">Phosphoprotein</keyword>